<dbReference type="Proteomes" id="UP001327560">
    <property type="component" value="Chromosome 8"/>
</dbReference>
<protein>
    <submittedName>
        <fullName evidence="2">Uncharacterized protein</fullName>
    </submittedName>
</protein>
<dbReference type="PANTHER" id="PTHR34807:SF3">
    <property type="entry name" value="OS08G0270800 PROTEIN"/>
    <property type="match status" value="1"/>
</dbReference>
<proteinExistence type="predicted"/>
<sequence>MIDYSCGHLVLEHLEIESKKKQLQKAKHKKLKFLAEVKFLQRKYRDLSKNPSGIAHYGLKKRLEGIPFQLIDNVQYSNLAIQKVASIVGEDSDPSTSKIIDLNQNAEAMEVRVTRGLLKMNCSMKEDLLDSDLKLSLSGHGQTGVNRAGDRKITWHDQVEAFRV</sequence>
<keyword evidence="1" id="KW-0175">Coiled coil</keyword>
<feature type="coiled-coil region" evidence="1">
    <location>
        <begin position="16"/>
        <end position="43"/>
    </location>
</feature>
<dbReference type="AlphaFoldDB" id="A0AAQ3L1E1"/>
<evidence type="ECO:0000313" key="3">
    <source>
        <dbReference type="Proteomes" id="UP001327560"/>
    </source>
</evidence>
<name>A0AAQ3L1E1_9LILI</name>
<dbReference type="PANTHER" id="PTHR34807">
    <property type="entry name" value="OS08G0270800 PROTEIN"/>
    <property type="match status" value="1"/>
</dbReference>
<organism evidence="2 3">
    <name type="scientific">Canna indica</name>
    <name type="common">Indian-shot</name>
    <dbReference type="NCBI Taxonomy" id="4628"/>
    <lineage>
        <taxon>Eukaryota</taxon>
        <taxon>Viridiplantae</taxon>
        <taxon>Streptophyta</taxon>
        <taxon>Embryophyta</taxon>
        <taxon>Tracheophyta</taxon>
        <taxon>Spermatophyta</taxon>
        <taxon>Magnoliopsida</taxon>
        <taxon>Liliopsida</taxon>
        <taxon>Zingiberales</taxon>
        <taxon>Cannaceae</taxon>
        <taxon>Canna</taxon>
    </lineage>
</organism>
<reference evidence="2 3" key="1">
    <citation type="submission" date="2023-10" db="EMBL/GenBank/DDBJ databases">
        <title>Chromosome-scale genome assembly provides insights into flower coloration mechanisms of Canna indica.</title>
        <authorList>
            <person name="Li C."/>
        </authorList>
    </citation>
    <scope>NUCLEOTIDE SEQUENCE [LARGE SCALE GENOMIC DNA]</scope>
    <source>
        <tissue evidence="2">Flower</tissue>
    </source>
</reference>
<gene>
    <name evidence="2" type="ORF">Cni_G26093</name>
</gene>
<dbReference type="EMBL" id="CP136897">
    <property type="protein sequence ID" value="WOL17302.1"/>
    <property type="molecule type" value="Genomic_DNA"/>
</dbReference>
<evidence type="ECO:0000256" key="1">
    <source>
        <dbReference type="SAM" id="Coils"/>
    </source>
</evidence>
<keyword evidence="3" id="KW-1185">Reference proteome</keyword>
<evidence type="ECO:0000313" key="2">
    <source>
        <dbReference type="EMBL" id="WOL17302.1"/>
    </source>
</evidence>
<accession>A0AAQ3L1E1</accession>